<feature type="region of interest" description="Disordered" evidence="2">
    <location>
        <begin position="354"/>
        <end position="422"/>
    </location>
</feature>
<feature type="region of interest" description="Disordered" evidence="2">
    <location>
        <begin position="1"/>
        <end position="24"/>
    </location>
</feature>
<feature type="region of interest" description="Disordered" evidence="2">
    <location>
        <begin position="111"/>
        <end position="132"/>
    </location>
</feature>
<dbReference type="Gramene" id="mRNA:HanXRQr2_Chr02g0084921">
    <property type="protein sequence ID" value="mRNA:HanXRQr2_Chr02g0084921"/>
    <property type="gene ID" value="HanXRQr2_Chr02g0084921"/>
</dbReference>
<keyword evidence="3" id="KW-0808">Transferase</keyword>
<protein>
    <submittedName>
        <fullName evidence="3">Glutathione transferase</fullName>
        <ecNumber evidence="3">2.5.1.18</ecNumber>
    </submittedName>
</protein>
<keyword evidence="4" id="KW-1185">Reference proteome</keyword>
<dbReference type="PANTHER" id="PTHR45023:SF14">
    <property type="entry name" value="GLUTATHIONE TRANSFERASE"/>
    <property type="match status" value="1"/>
</dbReference>
<sequence length="478" mass="53869">MRLGLGRGLGENAQGTTPGGLGLGRGPLGLGFQAGRGTKVTWRFVSGQKKRSVGLAVGQRLYLKKKKFLSFFHYKTHILLPFFTTFNHIFYTSSILLLQNEKMHPYNRPFDPSNPYGFQENNPSPPPTHPIARPFFIHSPMPNIAGYASYIGNRVFTNFPHTEDSILTPFSQSPINLSPTSIDLSQNESVPETQPPKEGPSASKPIKKRSHKKKTEEDKVLETAKRKQQKWVYAEEVALARGWCEQSQHSTLGNSQHRTALLESVSRKFHEEMGKETYRENDSLSSKWSKISSQLTKFSEFLNKAKQNPKSGETEAGVLTNAVVAFKSNMKTDFRFMHCWEVCKFHPKWANIPIGSETNSSSKRSRASSQAQSDARDQEFEDLLDDSPSPNRPEHGRNASRRRAKKQTASPSAGSSGSRRGIYSDQLDDISCKLDTFNVFQQQRAEIRRSKEARDALKQRRDDLKILSQPIDHLQATG</sequence>
<dbReference type="AlphaFoldDB" id="A0A9K3JQU9"/>
<feature type="compositionally biased region" description="Polar residues" evidence="2">
    <location>
        <begin position="177"/>
        <end position="192"/>
    </location>
</feature>
<name>A0A9K3JQU9_HELAN</name>
<feature type="region of interest" description="Disordered" evidence="2">
    <location>
        <begin position="177"/>
        <end position="225"/>
    </location>
</feature>
<accession>A0A9K3JQU9</accession>
<keyword evidence="1" id="KW-0175">Coiled coil</keyword>
<reference evidence="3" key="1">
    <citation type="journal article" date="2017" name="Nature">
        <title>The sunflower genome provides insights into oil metabolism, flowering and Asterid evolution.</title>
        <authorList>
            <person name="Badouin H."/>
            <person name="Gouzy J."/>
            <person name="Grassa C.J."/>
            <person name="Murat F."/>
            <person name="Staton S.E."/>
            <person name="Cottret L."/>
            <person name="Lelandais-Briere C."/>
            <person name="Owens G.L."/>
            <person name="Carrere S."/>
            <person name="Mayjonade B."/>
            <person name="Legrand L."/>
            <person name="Gill N."/>
            <person name="Kane N.C."/>
            <person name="Bowers J.E."/>
            <person name="Hubner S."/>
            <person name="Bellec A."/>
            <person name="Berard A."/>
            <person name="Berges H."/>
            <person name="Blanchet N."/>
            <person name="Boniface M.C."/>
            <person name="Brunel D."/>
            <person name="Catrice O."/>
            <person name="Chaidir N."/>
            <person name="Claudel C."/>
            <person name="Donnadieu C."/>
            <person name="Faraut T."/>
            <person name="Fievet G."/>
            <person name="Helmstetter N."/>
            <person name="King M."/>
            <person name="Knapp S.J."/>
            <person name="Lai Z."/>
            <person name="Le Paslier M.C."/>
            <person name="Lippi Y."/>
            <person name="Lorenzon L."/>
            <person name="Mandel J.R."/>
            <person name="Marage G."/>
            <person name="Marchand G."/>
            <person name="Marquand E."/>
            <person name="Bret-Mestries E."/>
            <person name="Morien E."/>
            <person name="Nambeesan S."/>
            <person name="Nguyen T."/>
            <person name="Pegot-Espagnet P."/>
            <person name="Pouilly N."/>
            <person name="Raftis F."/>
            <person name="Sallet E."/>
            <person name="Schiex T."/>
            <person name="Thomas J."/>
            <person name="Vandecasteele C."/>
            <person name="Vares D."/>
            <person name="Vear F."/>
            <person name="Vautrin S."/>
            <person name="Crespi M."/>
            <person name="Mangin B."/>
            <person name="Burke J.M."/>
            <person name="Salse J."/>
            <person name="Munos S."/>
            <person name="Vincourt P."/>
            <person name="Rieseberg L.H."/>
            <person name="Langlade N.B."/>
        </authorList>
    </citation>
    <scope>NUCLEOTIDE SEQUENCE</scope>
    <source>
        <tissue evidence="3">Leaves</tissue>
    </source>
</reference>
<proteinExistence type="predicted"/>
<dbReference type="EMBL" id="MNCJ02000317">
    <property type="protein sequence ID" value="KAF5820091.1"/>
    <property type="molecule type" value="Genomic_DNA"/>
</dbReference>
<gene>
    <name evidence="3" type="ORF">HanXRQr2_Chr02g0084921</name>
</gene>
<evidence type="ECO:0000313" key="4">
    <source>
        <dbReference type="Proteomes" id="UP000215914"/>
    </source>
</evidence>
<feature type="compositionally biased region" description="Basic and acidic residues" evidence="2">
    <location>
        <begin position="214"/>
        <end position="225"/>
    </location>
</feature>
<dbReference type="GO" id="GO:0004364">
    <property type="term" value="F:glutathione transferase activity"/>
    <property type="evidence" value="ECO:0007669"/>
    <property type="project" value="UniProtKB-EC"/>
</dbReference>
<feature type="compositionally biased region" description="Low complexity" evidence="2">
    <location>
        <begin position="409"/>
        <end position="421"/>
    </location>
</feature>
<organism evidence="3 4">
    <name type="scientific">Helianthus annuus</name>
    <name type="common">Common sunflower</name>
    <dbReference type="NCBI Taxonomy" id="4232"/>
    <lineage>
        <taxon>Eukaryota</taxon>
        <taxon>Viridiplantae</taxon>
        <taxon>Streptophyta</taxon>
        <taxon>Embryophyta</taxon>
        <taxon>Tracheophyta</taxon>
        <taxon>Spermatophyta</taxon>
        <taxon>Magnoliopsida</taxon>
        <taxon>eudicotyledons</taxon>
        <taxon>Gunneridae</taxon>
        <taxon>Pentapetalae</taxon>
        <taxon>asterids</taxon>
        <taxon>campanulids</taxon>
        <taxon>Asterales</taxon>
        <taxon>Asteraceae</taxon>
        <taxon>Asteroideae</taxon>
        <taxon>Heliantheae alliance</taxon>
        <taxon>Heliantheae</taxon>
        <taxon>Helianthus</taxon>
    </lineage>
</organism>
<evidence type="ECO:0000256" key="2">
    <source>
        <dbReference type="SAM" id="MobiDB-lite"/>
    </source>
</evidence>
<reference evidence="3" key="2">
    <citation type="submission" date="2020-06" db="EMBL/GenBank/DDBJ databases">
        <title>Helianthus annuus Genome sequencing and assembly Release 2.</title>
        <authorList>
            <person name="Gouzy J."/>
            <person name="Langlade N."/>
            <person name="Munos S."/>
        </authorList>
    </citation>
    <scope>NUCLEOTIDE SEQUENCE</scope>
    <source>
        <tissue evidence="3">Leaves</tissue>
    </source>
</reference>
<dbReference type="PANTHER" id="PTHR45023">
    <property type="match status" value="1"/>
</dbReference>
<evidence type="ECO:0000313" key="3">
    <source>
        <dbReference type="EMBL" id="KAF5820091.1"/>
    </source>
</evidence>
<feature type="coiled-coil region" evidence="1">
    <location>
        <begin position="440"/>
        <end position="467"/>
    </location>
</feature>
<comment type="caution">
    <text evidence="3">The sequence shown here is derived from an EMBL/GenBank/DDBJ whole genome shotgun (WGS) entry which is preliminary data.</text>
</comment>
<evidence type="ECO:0000256" key="1">
    <source>
        <dbReference type="SAM" id="Coils"/>
    </source>
</evidence>
<dbReference type="EC" id="2.5.1.18" evidence="3"/>
<dbReference type="Proteomes" id="UP000215914">
    <property type="component" value="Unassembled WGS sequence"/>
</dbReference>